<reference evidence="3 4" key="1">
    <citation type="journal article" date="2019" name="G3 (Bethesda)">
        <title>Sequencing of a Wild Apple (Malus baccata) Genome Unravels the Differences Between Cultivated and Wild Apple Species Regarding Disease Resistance and Cold Tolerance.</title>
        <authorList>
            <person name="Chen X."/>
        </authorList>
    </citation>
    <scope>NUCLEOTIDE SEQUENCE [LARGE SCALE GENOMIC DNA]</scope>
    <source>
        <strain evidence="4">cv. Shandingzi</strain>
        <tissue evidence="3">Leaves</tissue>
    </source>
</reference>
<keyword evidence="1" id="KW-1133">Transmembrane helix</keyword>
<evidence type="ECO:0000256" key="1">
    <source>
        <dbReference type="SAM" id="Phobius"/>
    </source>
</evidence>
<dbReference type="EMBL" id="VIEB01000508">
    <property type="protein sequence ID" value="TQD88533.1"/>
    <property type="molecule type" value="Genomic_DNA"/>
</dbReference>
<evidence type="ECO:0000313" key="3">
    <source>
        <dbReference type="EMBL" id="TQD88533.1"/>
    </source>
</evidence>
<proteinExistence type="predicted"/>
<dbReference type="AlphaFoldDB" id="A0A540LPX7"/>
<name>A0A540LPX7_MALBA</name>
<keyword evidence="1" id="KW-0472">Membrane</keyword>
<sequence length="164" mass="18280">MGVIGVAYYYRNRICAWFLSQIFSFLLLGTFFVHLFGCQEIMNKKRSDVVACERFNLSLLGLDFALELALGGPSLSGLPLLLETQILKVSEPGKEIVAQSFQSATLFPEVEELMYTMMCFIEFKRGLPPGEVVVMPLHVTIGELKRAAESALGDTCGYENRRLG</sequence>
<keyword evidence="4" id="KW-1185">Reference proteome</keyword>
<protein>
    <recommendedName>
        <fullName evidence="2">PHD finger protein MALE STERILITY 1-like ubiquitin-like domain-containing protein</fullName>
    </recommendedName>
</protein>
<organism evidence="3 4">
    <name type="scientific">Malus baccata</name>
    <name type="common">Siberian crab apple</name>
    <name type="synonym">Pyrus baccata</name>
    <dbReference type="NCBI Taxonomy" id="106549"/>
    <lineage>
        <taxon>Eukaryota</taxon>
        <taxon>Viridiplantae</taxon>
        <taxon>Streptophyta</taxon>
        <taxon>Embryophyta</taxon>
        <taxon>Tracheophyta</taxon>
        <taxon>Spermatophyta</taxon>
        <taxon>Magnoliopsida</taxon>
        <taxon>eudicotyledons</taxon>
        <taxon>Gunneridae</taxon>
        <taxon>Pentapetalae</taxon>
        <taxon>rosids</taxon>
        <taxon>fabids</taxon>
        <taxon>Rosales</taxon>
        <taxon>Rosaceae</taxon>
        <taxon>Amygdaloideae</taxon>
        <taxon>Maleae</taxon>
        <taxon>Malus</taxon>
    </lineage>
</organism>
<dbReference type="Pfam" id="PF25565">
    <property type="entry name" value="Ubiquitin_At1g33420"/>
    <property type="match status" value="1"/>
</dbReference>
<feature type="domain" description="PHD finger protein MALE STERILITY 1-like ubiquitin-like" evidence="2">
    <location>
        <begin position="124"/>
        <end position="155"/>
    </location>
</feature>
<dbReference type="Proteomes" id="UP000315295">
    <property type="component" value="Unassembled WGS sequence"/>
</dbReference>
<feature type="transmembrane region" description="Helical" evidence="1">
    <location>
        <begin position="16"/>
        <end position="37"/>
    </location>
</feature>
<accession>A0A540LPX7</accession>
<comment type="caution">
    <text evidence="3">The sequence shown here is derived from an EMBL/GenBank/DDBJ whole genome shotgun (WGS) entry which is preliminary data.</text>
</comment>
<evidence type="ECO:0000313" key="4">
    <source>
        <dbReference type="Proteomes" id="UP000315295"/>
    </source>
</evidence>
<gene>
    <name evidence="3" type="ORF">C1H46_025953</name>
</gene>
<dbReference type="InterPro" id="IPR057765">
    <property type="entry name" value="MS1-like_ubiquitin"/>
</dbReference>
<keyword evidence="1" id="KW-0812">Transmembrane</keyword>
<evidence type="ECO:0000259" key="2">
    <source>
        <dbReference type="Pfam" id="PF25565"/>
    </source>
</evidence>